<accession>A0A015JKA4</accession>
<dbReference type="AlphaFoldDB" id="A0A015JKA4"/>
<proteinExistence type="predicted"/>
<dbReference type="HOGENOM" id="CLU_130019_0_0_1"/>
<feature type="region of interest" description="Disordered" evidence="1">
    <location>
        <begin position="138"/>
        <end position="162"/>
    </location>
</feature>
<feature type="signal peptide" evidence="2">
    <location>
        <begin position="1"/>
        <end position="21"/>
    </location>
</feature>
<feature type="chain" id="PRO_5001474444" evidence="2">
    <location>
        <begin position="22"/>
        <end position="177"/>
    </location>
</feature>
<name>A0A015JKA4_RHIIW</name>
<evidence type="ECO:0000313" key="4">
    <source>
        <dbReference type="Proteomes" id="UP000022910"/>
    </source>
</evidence>
<reference evidence="3 4" key="1">
    <citation type="submission" date="2014-02" db="EMBL/GenBank/DDBJ databases">
        <title>Single nucleus genome sequencing reveals high similarity among nuclei of an endomycorrhizal fungus.</title>
        <authorList>
            <person name="Lin K."/>
            <person name="Geurts R."/>
            <person name="Zhang Z."/>
            <person name="Limpens E."/>
            <person name="Saunders D.G."/>
            <person name="Mu D."/>
            <person name="Pang E."/>
            <person name="Cao H."/>
            <person name="Cha H."/>
            <person name="Lin T."/>
            <person name="Zhou Q."/>
            <person name="Shang Y."/>
            <person name="Li Y."/>
            <person name="Ivanov S."/>
            <person name="Sharma T."/>
            <person name="Velzen R.V."/>
            <person name="Ruijter N.D."/>
            <person name="Aanen D.K."/>
            <person name="Win J."/>
            <person name="Kamoun S."/>
            <person name="Bisseling T."/>
            <person name="Huang S."/>
        </authorList>
    </citation>
    <scope>NUCLEOTIDE SEQUENCE [LARGE SCALE GENOMIC DNA]</scope>
    <source>
        <strain evidence="4">DAOM197198w</strain>
    </source>
</reference>
<comment type="caution">
    <text evidence="3">The sequence shown here is derived from an EMBL/GenBank/DDBJ whole genome shotgun (WGS) entry which is preliminary data.</text>
</comment>
<organism evidence="3 4">
    <name type="scientific">Rhizophagus irregularis (strain DAOM 197198w)</name>
    <name type="common">Glomus intraradices</name>
    <dbReference type="NCBI Taxonomy" id="1432141"/>
    <lineage>
        <taxon>Eukaryota</taxon>
        <taxon>Fungi</taxon>
        <taxon>Fungi incertae sedis</taxon>
        <taxon>Mucoromycota</taxon>
        <taxon>Glomeromycotina</taxon>
        <taxon>Glomeromycetes</taxon>
        <taxon>Glomerales</taxon>
        <taxon>Glomeraceae</taxon>
        <taxon>Rhizophagus</taxon>
    </lineage>
</organism>
<gene>
    <name evidence="3" type="ORF">RirG_225950</name>
</gene>
<evidence type="ECO:0000313" key="3">
    <source>
        <dbReference type="EMBL" id="EXX55379.1"/>
    </source>
</evidence>
<dbReference type="SMR" id="A0A015JKA4"/>
<dbReference type="EMBL" id="JEMT01028207">
    <property type="protein sequence ID" value="EXX55379.1"/>
    <property type="molecule type" value="Genomic_DNA"/>
</dbReference>
<dbReference type="OrthoDB" id="2305685at2759"/>
<evidence type="ECO:0000256" key="1">
    <source>
        <dbReference type="SAM" id="MobiDB-lite"/>
    </source>
</evidence>
<keyword evidence="4" id="KW-1185">Reference proteome</keyword>
<dbReference type="Proteomes" id="UP000022910">
    <property type="component" value="Unassembled WGS sequence"/>
</dbReference>
<keyword evidence="2" id="KW-0732">Signal</keyword>
<evidence type="ECO:0000256" key="2">
    <source>
        <dbReference type="SAM" id="SignalP"/>
    </source>
</evidence>
<sequence length="177" mass="19198">MNYFTILSIFILLSLINISSALPNGNGSLTKLKKRNDCSCSFAIADFKSGSARGIVTFSQDESGHTEVAGIFSKGLSDDSASYGFRIVDECRNVLFDLTDGLNIQPDSDGDGSKSFRHKFTEFDVDCTSNGILTKKVHSSKRNNDSNCHNNKLRKRLPNGGELTINGEGASYAGLTK</sequence>
<protein>
    <submittedName>
        <fullName evidence="3">Uncharacterized protein</fullName>
    </submittedName>
</protein>